<comment type="subcellular location">
    <subcellularLocation>
        <location evidence="1">Cell membrane</location>
        <topology evidence="1">Multi-pass membrane protein</topology>
    </subcellularLocation>
</comment>
<keyword evidence="6 8" id="KW-1133">Transmembrane helix</keyword>
<accession>A0ABV1KTH7</accession>
<keyword evidence="7 8" id="KW-0472">Membrane</keyword>
<feature type="transmembrane region" description="Helical" evidence="8">
    <location>
        <begin position="414"/>
        <end position="431"/>
    </location>
</feature>
<feature type="transmembrane region" description="Helical" evidence="8">
    <location>
        <begin position="260"/>
        <end position="283"/>
    </location>
</feature>
<evidence type="ECO:0000256" key="6">
    <source>
        <dbReference type="ARBA" id="ARBA00022989"/>
    </source>
</evidence>
<gene>
    <name evidence="10" type="ORF">QJS35_13490</name>
</gene>
<evidence type="ECO:0000256" key="4">
    <source>
        <dbReference type="ARBA" id="ARBA00022679"/>
    </source>
</evidence>
<keyword evidence="2" id="KW-1003">Cell membrane</keyword>
<organism evidence="10 11">
    <name type="scientific">Cohnella silvisoli</name>
    <dbReference type="NCBI Taxonomy" id="2873699"/>
    <lineage>
        <taxon>Bacteria</taxon>
        <taxon>Bacillati</taxon>
        <taxon>Bacillota</taxon>
        <taxon>Bacilli</taxon>
        <taxon>Bacillales</taxon>
        <taxon>Paenibacillaceae</taxon>
        <taxon>Cohnella</taxon>
    </lineage>
</organism>
<keyword evidence="4 10" id="KW-0808">Transferase</keyword>
<dbReference type="EC" id="2.4.-.-" evidence="10"/>
<evidence type="ECO:0000313" key="11">
    <source>
        <dbReference type="Proteomes" id="UP001493487"/>
    </source>
</evidence>
<feature type="transmembrane region" description="Helical" evidence="8">
    <location>
        <begin position="63"/>
        <end position="83"/>
    </location>
</feature>
<dbReference type="RefSeq" id="WP_232185861.1">
    <property type="nucleotide sequence ID" value="NZ_JAIOAP010000006.1"/>
</dbReference>
<feature type="transmembrane region" description="Helical" evidence="8">
    <location>
        <begin position="33"/>
        <end position="51"/>
    </location>
</feature>
<name>A0ABV1KTH7_9BACL</name>
<evidence type="ECO:0000259" key="9">
    <source>
        <dbReference type="Pfam" id="PF13231"/>
    </source>
</evidence>
<dbReference type="PANTHER" id="PTHR33908">
    <property type="entry name" value="MANNOSYLTRANSFERASE YKCB-RELATED"/>
    <property type="match status" value="1"/>
</dbReference>
<reference evidence="10 11" key="1">
    <citation type="journal article" date="2023" name="Genome Announc.">
        <title>Pan-Genome Analyses of the Genus Cohnella and Proposal of the Novel Species Cohnella silvisoli sp. nov., Isolated from Forest Soil.</title>
        <authorList>
            <person name="Wang C."/>
            <person name="Mao L."/>
            <person name="Bao G."/>
            <person name="Zhu H."/>
        </authorList>
    </citation>
    <scope>NUCLEOTIDE SEQUENCE [LARGE SCALE GENOMIC DNA]</scope>
    <source>
        <strain evidence="10 11">NL03-T5-1</strain>
    </source>
</reference>
<dbReference type="InterPro" id="IPR050297">
    <property type="entry name" value="LipidA_mod_glycosyltrf_83"/>
</dbReference>
<feature type="transmembrane region" description="Helical" evidence="8">
    <location>
        <begin position="146"/>
        <end position="164"/>
    </location>
</feature>
<dbReference type="EMBL" id="JASKHM010000007">
    <property type="protein sequence ID" value="MEQ4483405.1"/>
    <property type="molecule type" value="Genomic_DNA"/>
</dbReference>
<proteinExistence type="predicted"/>
<evidence type="ECO:0000313" key="10">
    <source>
        <dbReference type="EMBL" id="MEQ4483405.1"/>
    </source>
</evidence>
<sequence>MKLLGKIVTVAGCLFFIVALVSSFTNSLTLFDSALTTVTTALVTLGILLLVSYIADRYLSKRLFILSLISLAFLIRIVWILWIQTPPASDFLYMHTAAKSAALGDFSFADTEYFTSWVYQLGFTLYEALIIKLFGSSLFILKFMNVVFSVGTTVIVYFTAARMFNEFCGRIASLAYALYIPNIIMCSVLTNQHLSTLLFMLGCLFLIKGWDSKYRWIYIGLSFGIANIIRPLGSVFIIGLILFFLIHQLRTYSKPQAWKIIAKVAGVVAIFYLVQSLVSYAILSADITKYPLSNREPYWKFMVGLNAKTDGAWSMEDARYVLQFELGEERNRAELEVIKERLADKPELAALMTRKLVSLWGSGDASTSWSLQEMNKPDLSVTLNKIERMMYIVMSAFGVLSLLALYRMKQTHESHLYVILLLAYATVHLVIEIQTRYRLDLMPAFIQLQSYGVYKMYSMIQSFNIAGQKNKSAEM</sequence>
<evidence type="ECO:0000256" key="7">
    <source>
        <dbReference type="ARBA" id="ARBA00023136"/>
    </source>
</evidence>
<feature type="transmembrane region" description="Helical" evidence="8">
    <location>
        <begin position="176"/>
        <end position="207"/>
    </location>
</feature>
<dbReference type="PANTHER" id="PTHR33908:SF3">
    <property type="entry name" value="UNDECAPRENYL PHOSPHATE-ALPHA-4-AMINO-4-DEOXY-L-ARABINOSE ARABINOSYL TRANSFERASE"/>
    <property type="match status" value="1"/>
</dbReference>
<evidence type="ECO:0000256" key="1">
    <source>
        <dbReference type="ARBA" id="ARBA00004651"/>
    </source>
</evidence>
<evidence type="ECO:0000256" key="8">
    <source>
        <dbReference type="SAM" id="Phobius"/>
    </source>
</evidence>
<evidence type="ECO:0000256" key="2">
    <source>
        <dbReference type="ARBA" id="ARBA00022475"/>
    </source>
</evidence>
<protein>
    <submittedName>
        <fullName evidence="10">Glycosyltransferase family 39 protein</fullName>
        <ecNumber evidence="10">2.4.-.-</ecNumber>
    </submittedName>
</protein>
<evidence type="ECO:0000256" key="3">
    <source>
        <dbReference type="ARBA" id="ARBA00022676"/>
    </source>
</evidence>
<evidence type="ECO:0000256" key="5">
    <source>
        <dbReference type="ARBA" id="ARBA00022692"/>
    </source>
</evidence>
<keyword evidence="5 8" id="KW-0812">Transmembrane</keyword>
<keyword evidence="3 10" id="KW-0328">Glycosyltransferase</keyword>
<dbReference type="InterPro" id="IPR038731">
    <property type="entry name" value="RgtA/B/C-like"/>
</dbReference>
<dbReference type="Pfam" id="PF13231">
    <property type="entry name" value="PMT_2"/>
    <property type="match status" value="1"/>
</dbReference>
<keyword evidence="11" id="KW-1185">Reference proteome</keyword>
<dbReference type="Proteomes" id="UP001493487">
    <property type="component" value="Unassembled WGS sequence"/>
</dbReference>
<comment type="caution">
    <text evidence="10">The sequence shown here is derived from an EMBL/GenBank/DDBJ whole genome shotgun (WGS) entry which is preliminary data.</text>
</comment>
<dbReference type="GO" id="GO:0016757">
    <property type="term" value="F:glycosyltransferase activity"/>
    <property type="evidence" value="ECO:0007669"/>
    <property type="project" value="UniProtKB-KW"/>
</dbReference>
<feature type="transmembrane region" description="Helical" evidence="8">
    <location>
        <begin position="228"/>
        <end position="248"/>
    </location>
</feature>
<feature type="domain" description="Glycosyltransferase RgtA/B/C/D-like" evidence="9">
    <location>
        <begin position="128"/>
        <end position="261"/>
    </location>
</feature>
<feature type="transmembrane region" description="Helical" evidence="8">
    <location>
        <begin position="389"/>
        <end position="408"/>
    </location>
</feature>